<dbReference type="GO" id="GO:0005524">
    <property type="term" value="F:ATP binding"/>
    <property type="evidence" value="ECO:0007669"/>
    <property type="project" value="UniProtKB-KW"/>
</dbReference>
<evidence type="ECO:0000313" key="9">
    <source>
        <dbReference type="Proteomes" id="UP000501316"/>
    </source>
</evidence>
<evidence type="ECO:0000256" key="4">
    <source>
        <dbReference type="ARBA" id="ARBA00022777"/>
    </source>
</evidence>
<dbReference type="SUPFAM" id="SSF53613">
    <property type="entry name" value="Ribokinase-like"/>
    <property type="match status" value="1"/>
</dbReference>
<evidence type="ECO:0000259" key="6">
    <source>
        <dbReference type="Pfam" id="PF08543"/>
    </source>
</evidence>
<dbReference type="CDD" id="cd01173">
    <property type="entry name" value="pyridoxal_pyridoxamine_kinase"/>
    <property type="match status" value="1"/>
</dbReference>
<keyword evidence="10" id="KW-1185">Reference proteome</keyword>
<organism evidence="7 9">
    <name type="scientific">Caproicibacterium lactatifermentans</name>
    <dbReference type="NCBI Taxonomy" id="2666138"/>
    <lineage>
        <taxon>Bacteria</taxon>
        <taxon>Bacillati</taxon>
        <taxon>Bacillota</taxon>
        <taxon>Clostridia</taxon>
        <taxon>Eubacteriales</taxon>
        <taxon>Oscillospiraceae</taxon>
        <taxon>Caproicibacterium</taxon>
    </lineage>
</organism>
<feature type="domain" description="Pyridoxamine kinase/Phosphomethylpyrimidine kinase" evidence="6">
    <location>
        <begin position="75"/>
        <end position="262"/>
    </location>
</feature>
<reference evidence="8" key="3">
    <citation type="journal article" date="2022" name="Int. J. Syst. Evol. Microbiol.">
        <title>Caproicibacterium lactatifermentans sp. nov., isolated from pit clay used for the production of Chinese strong aroma-type liquor.</title>
        <authorList>
            <person name="Wang H."/>
            <person name="Gu Y."/>
            <person name="Zhao D."/>
            <person name="Qiao Z."/>
            <person name="Zheng J."/>
            <person name="Gao J."/>
            <person name="Ren C."/>
            <person name="Xu Y."/>
        </authorList>
    </citation>
    <scope>NUCLEOTIDE SEQUENCE</scope>
    <source>
        <strain evidence="8">JNU-WLY1368</strain>
    </source>
</reference>
<evidence type="ECO:0000256" key="1">
    <source>
        <dbReference type="ARBA" id="ARBA00012104"/>
    </source>
</evidence>
<evidence type="ECO:0000313" key="7">
    <source>
        <dbReference type="EMBL" id="QKN24463.1"/>
    </source>
</evidence>
<dbReference type="GO" id="GO:0009443">
    <property type="term" value="P:pyridoxal 5'-phosphate salvage"/>
    <property type="evidence" value="ECO:0007669"/>
    <property type="project" value="InterPro"/>
</dbReference>
<gene>
    <name evidence="7" type="ORF">GJQ69_08225</name>
    <name evidence="8" type="ORF">GKP14_05580</name>
</gene>
<protein>
    <recommendedName>
        <fullName evidence="1">pyridoxal kinase</fullName>
        <ecNumber evidence="1">2.7.1.35</ecNumber>
    </recommendedName>
</protein>
<evidence type="ECO:0000313" key="8">
    <source>
        <dbReference type="EMBL" id="QKO30524.1"/>
    </source>
</evidence>
<evidence type="ECO:0000256" key="5">
    <source>
        <dbReference type="ARBA" id="ARBA00022840"/>
    </source>
</evidence>
<proteinExistence type="predicted"/>
<reference evidence="8" key="2">
    <citation type="journal article" date="2021" name="Appl. Environ. Microbiol.">
        <title>Adaptability of a Caproate-Producing Bacterium Contributes to Its Dominance in an Anaerobic Fermentation System.</title>
        <authorList>
            <person name="Wang H."/>
            <person name="Gu Y."/>
            <person name="Zhou W."/>
            <person name="Zhao D."/>
            <person name="Qiao Z."/>
            <person name="Zheng J."/>
            <person name="Gao J."/>
            <person name="Chen X."/>
            <person name="Ren C."/>
            <person name="Xu Y."/>
        </authorList>
    </citation>
    <scope>NUCLEOTIDE SEQUENCE</scope>
    <source>
        <strain evidence="8">JNU-WLY1368</strain>
    </source>
</reference>
<accession>A0A859DVX6</accession>
<dbReference type="NCBIfam" id="NF005491">
    <property type="entry name" value="PRK07105.1"/>
    <property type="match status" value="1"/>
</dbReference>
<dbReference type="KEGG" id="clf:GJQ69_08225"/>
<sequence>MFSEQKRVAAIHDLSGFGKCSLSVILPVLSCMGHEVCCLPTAVLSSHTGGLPDVTMRDLTPEMHGFLRQWKELHIPFDSIYTGFLGSAEQIAVVQEFLQQFRQKDTLVLVDPAMADDGRLYDTYTQKMAAGTEKLCRQADVVVPNRTEAAMLLGEPYREGPCTRQYVESVLHRLTGLGPRVAVLTGVWFSPELIGAAGYDRTSGEVSYAFRPRIAGSYQGTGDLFAAVLLGALLHQKHLRSALQLAVDFTAAAVRRTHEAGTNPLWGVRFEPCLPTLMQELEL</sequence>
<dbReference type="AlphaFoldDB" id="A0A859DVX6"/>
<dbReference type="RefSeq" id="WP_086035207.1">
    <property type="nucleotide sequence ID" value="NZ_CP046051.1"/>
</dbReference>
<dbReference type="PANTHER" id="PTHR10534:SF2">
    <property type="entry name" value="PYRIDOXAL KINASE"/>
    <property type="match status" value="1"/>
</dbReference>
<dbReference type="InterPro" id="IPR013749">
    <property type="entry name" value="PM/HMP-P_kinase-1"/>
</dbReference>
<keyword evidence="4 7" id="KW-0418">Kinase</keyword>
<dbReference type="EMBL" id="CP046051">
    <property type="protein sequence ID" value="QKN24463.1"/>
    <property type="molecule type" value="Genomic_DNA"/>
</dbReference>
<evidence type="ECO:0000256" key="3">
    <source>
        <dbReference type="ARBA" id="ARBA00022741"/>
    </source>
</evidence>
<keyword evidence="2 7" id="KW-0808">Transferase</keyword>
<evidence type="ECO:0000313" key="10">
    <source>
        <dbReference type="Proteomes" id="UP000509623"/>
    </source>
</evidence>
<dbReference type="InterPro" id="IPR029056">
    <property type="entry name" value="Ribokinase-like"/>
</dbReference>
<dbReference type="Proteomes" id="UP000509623">
    <property type="component" value="Chromosome"/>
</dbReference>
<dbReference type="GO" id="GO:0008478">
    <property type="term" value="F:pyridoxal kinase activity"/>
    <property type="evidence" value="ECO:0007669"/>
    <property type="project" value="UniProtKB-EC"/>
</dbReference>
<dbReference type="EMBL" id="CP046161">
    <property type="protein sequence ID" value="QKO30524.1"/>
    <property type="molecule type" value="Genomic_DNA"/>
</dbReference>
<dbReference type="EC" id="2.7.1.35" evidence="1"/>
<dbReference type="PANTHER" id="PTHR10534">
    <property type="entry name" value="PYRIDOXAL KINASE"/>
    <property type="match status" value="1"/>
</dbReference>
<evidence type="ECO:0000256" key="2">
    <source>
        <dbReference type="ARBA" id="ARBA00022679"/>
    </source>
</evidence>
<dbReference type="Pfam" id="PF08543">
    <property type="entry name" value="Phos_pyr_kin"/>
    <property type="match status" value="1"/>
</dbReference>
<keyword evidence="5" id="KW-0067">ATP-binding</keyword>
<dbReference type="InterPro" id="IPR004625">
    <property type="entry name" value="PyrdxlKinase"/>
</dbReference>
<dbReference type="Proteomes" id="UP000501316">
    <property type="component" value="Chromosome"/>
</dbReference>
<dbReference type="Gene3D" id="3.40.1190.20">
    <property type="match status" value="1"/>
</dbReference>
<name>A0A859DVX6_9FIRM</name>
<reference evidence="9 10" key="1">
    <citation type="submission" date="2019-11" db="EMBL/GenBank/DDBJ databases">
        <authorList>
            <person name="Ren C."/>
            <person name="Wang H."/>
            <person name="Xu Y."/>
        </authorList>
    </citation>
    <scope>NUCLEOTIDE SEQUENCE [LARGE SCALE GENOMIC DNA]</scope>
    <source>
        <strain evidence="10">JNU-WLY1368</strain>
        <strain evidence="7 9">LBM 19010</strain>
    </source>
</reference>
<dbReference type="GO" id="GO:0005829">
    <property type="term" value="C:cytosol"/>
    <property type="evidence" value="ECO:0007669"/>
    <property type="project" value="TreeGrafter"/>
</dbReference>
<keyword evidence="3" id="KW-0547">Nucleotide-binding</keyword>